<comment type="caution">
    <text evidence="2">The sequence shown here is derived from an EMBL/GenBank/DDBJ whole genome shotgun (WGS) entry which is preliminary data.</text>
</comment>
<dbReference type="PANTHER" id="PTHR31552">
    <property type="entry name" value="SERPENTINE RECEPTOR CLASS GAMMA"/>
    <property type="match status" value="1"/>
</dbReference>
<protein>
    <recommendedName>
        <fullName evidence="4">G protein-coupled receptor</fullName>
    </recommendedName>
</protein>
<dbReference type="Gene3D" id="1.20.1070.10">
    <property type="entry name" value="Rhodopsin 7-helix transmembrane proteins"/>
    <property type="match status" value="1"/>
</dbReference>
<feature type="transmembrane region" description="Helical" evidence="1">
    <location>
        <begin position="116"/>
        <end position="135"/>
    </location>
</feature>
<keyword evidence="1" id="KW-0472">Membrane</keyword>
<evidence type="ECO:0008006" key="4">
    <source>
        <dbReference type="Google" id="ProtNLM"/>
    </source>
</evidence>
<dbReference type="EMBL" id="BTRK01000006">
    <property type="protein sequence ID" value="GMR58081.1"/>
    <property type="molecule type" value="Genomic_DNA"/>
</dbReference>
<feature type="transmembrane region" description="Helical" evidence="1">
    <location>
        <begin position="77"/>
        <end position="95"/>
    </location>
</feature>
<dbReference type="AlphaFoldDB" id="A0AAN5ICY9"/>
<proteinExistence type="predicted"/>
<feature type="transmembrane region" description="Helical" evidence="1">
    <location>
        <begin position="37"/>
        <end position="57"/>
    </location>
</feature>
<keyword evidence="1" id="KW-1133">Transmembrane helix</keyword>
<evidence type="ECO:0000313" key="3">
    <source>
        <dbReference type="Proteomes" id="UP001328107"/>
    </source>
</evidence>
<gene>
    <name evidence="2" type="ORF">PMAYCL1PPCAC_28276</name>
</gene>
<organism evidence="2 3">
    <name type="scientific">Pristionchus mayeri</name>
    <dbReference type="NCBI Taxonomy" id="1317129"/>
    <lineage>
        <taxon>Eukaryota</taxon>
        <taxon>Metazoa</taxon>
        <taxon>Ecdysozoa</taxon>
        <taxon>Nematoda</taxon>
        <taxon>Chromadorea</taxon>
        <taxon>Rhabditida</taxon>
        <taxon>Rhabditina</taxon>
        <taxon>Diplogasteromorpha</taxon>
        <taxon>Diplogasteroidea</taxon>
        <taxon>Neodiplogasteridae</taxon>
        <taxon>Pristionchus</taxon>
    </lineage>
</organism>
<dbReference type="SUPFAM" id="SSF81321">
    <property type="entry name" value="Family A G protein-coupled receptor-like"/>
    <property type="match status" value="1"/>
</dbReference>
<dbReference type="Proteomes" id="UP001328107">
    <property type="component" value="Unassembled WGS sequence"/>
</dbReference>
<evidence type="ECO:0000313" key="2">
    <source>
        <dbReference type="EMBL" id="GMR58081.1"/>
    </source>
</evidence>
<name>A0AAN5ICY9_9BILA</name>
<accession>A0AAN5ICY9</accession>
<evidence type="ECO:0000256" key="1">
    <source>
        <dbReference type="SAM" id="Phobius"/>
    </source>
</evidence>
<feature type="transmembrane region" description="Helical" evidence="1">
    <location>
        <begin position="6"/>
        <end position="25"/>
    </location>
</feature>
<reference evidence="3" key="1">
    <citation type="submission" date="2022-10" db="EMBL/GenBank/DDBJ databases">
        <title>Genome assembly of Pristionchus species.</title>
        <authorList>
            <person name="Yoshida K."/>
            <person name="Sommer R.J."/>
        </authorList>
    </citation>
    <scope>NUCLEOTIDE SEQUENCE [LARGE SCALE GENOMIC DNA]</scope>
    <source>
        <strain evidence="3">RS5460</strain>
    </source>
</reference>
<keyword evidence="3" id="KW-1185">Reference proteome</keyword>
<sequence length="237" mass="27002">MVTWGEVAPDIVLSILYIYILIRLFTASDAYFKTPFYIFFSATGVYSITTVISYQLILNVPLTEQFWTFHFNKIFKALNVIGAAGATFGKAAIAIHRYFVLRHRDFSEKRLSSSTILRVLVVQFVIALLETAAIWPASYVYATKNGFEYIADLSRVHAQIEKAFSIANYVLYVICNLIFSILASRELFQTKGMLQDKSATSRKILIQQRNLFIIVSVCSLSHLLKAVQQCVHDFRNL</sequence>
<keyword evidence="1" id="KW-0812">Transmembrane</keyword>
<dbReference type="PANTHER" id="PTHR31552:SF31">
    <property type="entry name" value="SERPENTINE RECEPTOR CLASS GAMMA"/>
    <property type="match status" value="1"/>
</dbReference>
<feature type="transmembrane region" description="Helical" evidence="1">
    <location>
        <begin position="169"/>
        <end position="188"/>
    </location>
</feature>